<keyword evidence="6 8" id="KW-1133">Transmembrane helix</keyword>
<comment type="subcellular location">
    <subcellularLocation>
        <location evidence="1">Membrane</location>
        <topology evidence="1">Multi-pass membrane protein</topology>
    </subcellularLocation>
</comment>
<comment type="similarity">
    <text evidence="2">Belongs to the amino acid-polyamine-organocation (APC) superfamily. Spore germination protein (SGP) (TC 2.A.3.9) family.</text>
</comment>
<dbReference type="Proteomes" id="UP000272528">
    <property type="component" value="Chromosome"/>
</dbReference>
<keyword evidence="5 8" id="KW-0812">Transmembrane</keyword>
<feature type="transmembrane region" description="Helical" evidence="8">
    <location>
        <begin position="79"/>
        <end position="98"/>
    </location>
</feature>
<keyword evidence="7 8" id="KW-0472">Membrane</keyword>
<evidence type="ECO:0000256" key="4">
    <source>
        <dbReference type="ARBA" id="ARBA00022544"/>
    </source>
</evidence>
<gene>
    <name evidence="9" type="ORF">EJC50_13630</name>
</gene>
<feature type="transmembrane region" description="Helical" evidence="8">
    <location>
        <begin position="224"/>
        <end position="247"/>
    </location>
</feature>
<accession>A0A3Q8X4W3</accession>
<proteinExistence type="inferred from homology"/>
<dbReference type="Pfam" id="PF03845">
    <property type="entry name" value="Spore_permease"/>
    <property type="match status" value="1"/>
</dbReference>
<keyword evidence="10" id="KW-1185">Reference proteome</keyword>
<protein>
    <submittedName>
        <fullName evidence="9">Uncharacterized protein</fullName>
    </submittedName>
</protein>
<dbReference type="PANTHER" id="PTHR34975:SF2">
    <property type="entry name" value="SPORE GERMINATION PROTEIN A2"/>
    <property type="match status" value="1"/>
</dbReference>
<organism evidence="9 10">
    <name type="scientific">Paenibacillus albus</name>
    <dbReference type="NCBI Taxonomy" id="2495582"/>
    <lineage>
        <taxon>Bacteria</taxon>
        <taxon>Bacillati</taxon>
        <taxon>Bacillota</taxon>
        <taxon>Bacilli</taxon>
        <taxon>Bacillales</taxon>
        <taxon>Paenibacillaceae</taxon>
        <taxon>Paenibacillus</taxon>
    </lineage>
</organism>
<name>A0A3Q8X4W3_9BACL</name>
<dbReference type="KEGG" id="palb:EJC50_13630"/>
<dbReference type="GO" id="GO:0016020">
    <property type="term" value="C:membrane"/>
    <property type="evidence" value="ECO:0007669"/>
    <property type="project" value="UniProtKB-SubCell"/>
</dbReference>
<dbReference type="GO" id="GO:0009847">
    <property type="term" value="P:spore germination"/>
    <property type="evidence" value="ECO:0007669"/>
    <property type="project" value="InterPro"/>
</dbReference>
<dbReference type="InterPro" id="IPR004761">
    <property type="entry name" value="Spore_GerAB"/>
</dbReference>
<feature type="transmembrane region" description="Helical" evidence="8">
    <location>
        <begin position="119"/>
        <end position="141"/>
    </location>
</feature>
<evidence type="ECO:0000256" key="8">
    <source>
        <dbReference type="SAM" id="Phobius"/>
    </source>
</evidence>
<feature type="transmembrane region" description="Helical" evidence="8">
    <location>
        <begin position="259"/>
        <end position="281"/>
    </location>
</feature>
<dbReference type="AlphaFoldDB" id="A0A3Q8X4W3"/>
<evidence type="ECO:0000313" key="10">
    <source>
        <dbReference type="Proteomes" id="UP000272528"/>
    </source>
</evidence>
<sequence>MGTNKGTMGDDFSKCRSNSKRSFEAEAYRSRRSGANKRKVSDGMKISGYQLFWLVYTLDYGKTAIFTISPAILAAKQDAWLSIIVASLIGLATTYIAVRISLLHPKQTFIQYTQTIMGKWLGTIILIPIFLMWIAITGLILREFADFVFIALFSKTPLWTISIIMLAAVVYITSTGGLTSIGRCGELIGPISIIGSLLIILLSVKDWHWFRLFPVYANSGLLPIIKGSLFPASFIAESFMIVMLIAFMPQPKRAMAASILGVAAASISILFITVIVILVFGPHLAGHFVYPIYSVVTYISVMEFIQNIDVIIVLLWIIGIFIKLALYFFVTSYGTAQLLRFPKWKKSIWLITPIVFGISLLPRNIDDTINFANFWRDVIFPVNLVGIPILLWIVGSIRKKYRTNTKTV</sequence>
<feature type="transmembrane region" description="Helical" evidence="8">
    <location>
        <begin position="147"/>
        <end position="172"/>
    </location>
</feature>
<evidence type="ECO:0000256" key="3">
    <source>
        <dbReference type="ARBA" id="ARBA00022448"/>
    </source>
</evidence>
<feature type="transmembrane region" description="Helical" evidence="8">
    <location>
        <begin position="184"/>
        <end position="204"/>
    </location>
</feature>
<feature type="transmembrane region" description="Helical" evidence="8">
    <location>
        <begin position="310"/>
        <end position="336"/>
    </location>
</feature>
<dbReference type="NCBIfam" id="TIGR00912">
    <property type="entry name" value="2A0309"/>
    <property type="match status" value="1"/>
</dbReference>
<evidence type="ECO:0000256" key="5">
    <source>
        <dbReference type="ARBA" id="ARBA00022692"/>
    </source>
</evidence>
<feature type="transmembrane region" description="Helical" evidence="8">
    <location>
        <begin position="348"/>
        <end position="366"/>
    </location>
</feature>
<reference evidence="10" key="1">
    <citation type="submission" date="2018-12" db="EMBL/GenBank/DDBJ databases">
        <title>Genome sequence of Peanibacillus sp.</title>
        <authorList>
            <person name="Subramani G."/>
            <person name="Srinivasan S."/>
            <person name="Kim M.K."/>
        </authorList>
    </citation>
    <scope>NUCLEOTIDE SEQUENCE [LARGE SCALE GENOMIC DNA]</scope>
    <source>
        <strain evidence="10">18JY67-1</strain>
    </source>
</reference>
<dbReference type="PANTHER" id="PTHR34975">
    <property type="entry name" value="SPORE GERMINATION PROTEIN A2"/>
    <property type="match status" value="1"/>
</dbReference>
<evidence type="ECO:0000313" key="9">
    <source>
        <dbReference type="EMBL" id="AZN40579.1"/>
    </source>
</evidence>
<evidence type="ECO:0000256" key="2">
    <source>
        <dbReference type="ARBA" id="ARBA00007998"/>
    </source>
</evidence>
<evidence type="ECO:0000256" key="1">
    <source>
        <dbReference type="ARBA" id="ARBA00004141"/>
    </source>
</evidence>
<evidence type="ECO:0000256" key="6">
    <source>
        <dbReference type="ARBA" id="ARBA00022989"/>
    </source>
</evidence>
<keyword evidence="4" id="KW-0309">Germination</keyword>
<keyword evidence="3" id="KW-0813">Transport</keyword>
<feature type="transmembrane region" description="Helical" evidence="8">
    <location>
        <begin position="378"/>
        <end position="397"/>
    </location>
</feature>
<evidence type="ECO:0000256" key="7">
    <source>
        <dbReference type="ARBA" id="ARBA00023136"/>
    </source>
</evidence>
<feature type="transmembrane region" description="Helical" evidence="8">
    <location>
        <begin position="51"/>
        <end position="73"/>
    </location>
</feature>
<dbReference type="OrthoDB" id="2078716at2"/>
<dbReference type="EMBL" id="CP034437">
    <property type="protein sequence ID" value="AZN40579.1"/>
    <property type="molecule type" value="Genomic_DNA"/>
</dbReference>